<feature type="domain" description="AB hydrolase-1" evidence="3">
    <location>
        <begin position="99"/>
        <end position="359"/>
    </location>
</feature>
<dbReference type="PANTHER" id="PTHR45763:SF21">
    <property type="entry name" value="ALPHA_BETA-HYDROLASES SUPERFAMILY PROTEIN"/>
    <property type="match status" value="1"/>
</dbReference>
<keyword evidence="2" id="KW-1133">Transmembrane helix</keyword>
<dbReference type="InterPro" id="IPR029058">
    <property type="entry name" value="AB_hydrolase_fold"/>
</dbReference>
<evidence type="ECO:0000256" key="1">
    <source>
        <dbReference type="SAM" id="MobiDB-lite"/>
    </source>
</evidence>
<dbReference type="AlphaFoldDB" id="A0A2P2KWR4"/>
<evidence type="ECO:0000256" key="2">
    <source>
        <dbReference type="SAM" id="Phobius"/>
    </source>
</evidence>
<reference evidence="4" key="1">
    <citation type="submission" date="2018-02" db="EMBL/GenBank/DDBJ databases">
        <title>Rhizophora mucronata_Transcriptome.</title>
        <authorList>
            <person name="Meera S.P."/>
            <person name="Sreeshan A."/>
            <person name="Augustine A."/>
        </authorList>
    </citation>
    <scope>NUCLEOTIDE SEQUENCE</scope>
    <source>
        <tissue evidence="4">Leaf</tissue>
    </source>
</reference>
<feature type="region of interest" description="Disordered" evidence="1">
    <location>
        <begin position="1"/>
        <end position="25"/>
    </location>
</feature>
<dbReference type="EMBL" id="GGEC01029677">
    <property type="protein sequence ID" value="MBX10161.1"/>
    <property type="molecule type" value="Transcribed_RNA"/>
</dbReference>
<organism evidence="4">
    <name type="scientific">Rhizophora mucronata</name>
    <name type="common">Asiatic mangrove</name>
    <dbReference type="NCBI Taxonomy" id="61149"/>
    <lineage>
        <taxon>Eukaryota</taxon>
        <taxon>Viridiplantae</taxon>
        <taxon>Streptophyta</taxon>
        <taxon>Embryophyta</taxon>
        <taxon>Tracheophyta</taxon>
        <taxon>Spermatophyta</taxon>
        <taxon>Magnoliopsida</taxon>
        <taxon>eudicotyledons</taxon>
        <taxon>Gunneridae</taxon>
        <taxon>Pentapetalae</taxon>
        <taxon>rosids</taxon>
        <taxon>fabids</taxon>
        <taxon>Malpighiales</taxon>
        <taxon>Rhizophoraceae</taxon>
        <taxon>Rhizophora</taxon>
    </lineage>
</organism>
<feature type="compositionally biased region" description="Low complexity" evidence="1">
    <location>
        <begin position="1"/>
        <end position="15"/>
    </location>
</feature>
<sequence>MAGPSAKRVSAASARAHTRGNKAKPTSFPLAPAMFAPIVLAFTVGLLGWAYQALKPPPPKICGSPGGPPITSPRVRLNDGRHLAYREMGVPKEEAEFKVIVIHGFDSSKDLPLPVSQELLEELKIYFLYYDRAGYGESDPYPSRSIKSEAYDIEELADKLQIGSKFYVIGISMGAYPLYSCLKYIPERLSGASLVAPFVSYWWPWLPANMSKESLQRLPTSDQWTFRVAHYTPWLLHWWMTQKWFPSLSILTGNLAIFSSQDIEIISEASKVPSATQEKVRQQGDFESLHRDLIVSYGKWEFDIPDLSNPLAENGGTVHLWHGYEDRIIPLQISRYISEKLPWIHYHELPDAGHMLFLKREHFEAILKALLVK</sequence>
<keyword evidence="2" id="KW-0812">Transmembrane</keyword>
<accession>A0A2P2KWR4</accession>
<dbReference type="Gene3D" id="3.40.50.1820">
    <property type="entry name" value="alpha/beta hydrolase"/>
    <property type="match status" value="1"/>
</dbReference>
<dbReference type="InterPro" id="IPR000073">
    <property type="entry name" value="AB_hydrolase_1"/>
</dbReference>
<dbReference type="PANTHER" id="PTHR45763">
    <property type="entry name" value="HYDROLASE, ALPHA/BETA FOLD FAMILY PROTEIN, EXPRESSED-RELATED"/>
    <property type="match status" value="1"/>
</dbReference>
<proteinExistence type="predicted"/>
<feature type="transmembrane region" description="Helical" evidence="2">
    <location>
        <begin position="28"/>
        <end position="51"/>
    </location>
</feature>
<dbReference type="SUPFAM" id="SSF53474">
    <property type="entry name" value="alpha/beta-Hydrolases"/>
    <property type="match status" value="1"/>
</dbReference>
<dbReference type="FunFam" id="3.40.50.1820:FF:000270">
    <property type="entry name" value="Alpha/beta-Hydrolases superfamily protein"/>
    <property type="match status" value="1"/>
</dbReference>
<protein>
    <submittedName>
        <fullName evidence="4">Catalytic</fullName>
    </submittedName>
</protein>
<keyword evidence="2" id="KW-0472">Membrane</keyword>
<evidence type="ECO:0000259" key="3">
    <source>
        <dbReference type="Pfam" id="PF00561"/>
    </source>
</evidence>
<evidence type="ECO:0000313" key="4">
    <source>
        <dbReference type="EMBL" id="MBX10161.1"/>
    </source>
</evidence>
<dbReference type="Pfam" id="PF00561">
    <property type="entry name" value="Abhydrolase_1"/>
    <property type="match status" value="1"/>
</dbReference>
<name>A0A2P2KWR4_RHIMU</name>